<dbReference type="Proteomes" id="UP000028725">
    <property type="component" value="Unassembled WGS sequence"/>
</dbReference>
<dbReference type="STRING" id="394096.DB31_3014"/>
<evidence type="ECO:0008006" key="3">
    <source>
        <dbReference type="Google" id="ProtNLM"/>
    </source>
</evidence>
<dbReference type="RefSeq" id="WP_157232337.1">
    <property type="nucleotide sequence ID" value="NZ_JMCB01000019.1"/>
</dbReference>
<evidence type="ECO:0000313" key="1">
    <source>
        <dbReference type="EMBL" id="KFE62955.1"/>
    </source>
</evidence>
<sequence>MKRLLLLAPLGLVACGGHSTETLTYDGHELEPKSILFARVPDPAGEYTIALISDRGDACKQFDGLGCLAQPQLGTSLLFRAASFDKGTRTLPGDLSARWLDFQGVKTLRGDATAGTLEVDQSTEDKEFGGIFNLTLPLGQVQGEFTAEFCKPMRDYYLGCPNSQ</sequence>
<keyword evidence="2" id="KW-1185">Reference proteome</keyword>
<name>A0A085W5J2_9BACT</name>
<comment type="caution">
    <text evidence="1">The sequence shown here is derived from an EMBL/GenBank/DDBJ whole genome shotgun (WGS) entry which is preliminary data.</text>
</comment>
<dbReference type="AlphaFoldDB" id="A0A085W5J2"/>
<dbReference type="PROSITE" id="PS51257">
    <property type="entry name" value="PROKAR_LIPOPROTEIN"/>
    <property type="match status" value="1"/>
</dbReference>
<reference evidence="1 2" key="1">
    <citation type="submission" date="2014-04" db="EMBL/GenBank/DDBJ databases">
        <title>Genome assembly of Hyalangium minutum DSM 14724.</title>
        <authorList>
            <person name="Sharma G."/>
            <person name="Subramanian S."/>
        </authorList>
    </citation>
    <scope>NUCLEOTIDE SEQUENCE [LARGE SCALE GENOMIC DNA]</scope>
    <source>
        <strain evidence="1 2">DSM 14724</strain>
    </source>
</reference>
<proteinExistence type="predicted"/>
<dbReference type="EMBL" id="JMCB01000019">
    <property type="protein sequence ID" value="KFE62955.1"/>
    <property type="molecule type" value="Genomic_DNA"/>
</dbReference>
<protein>
    <recommendedName>
        <fullName evidence="3">Lipoprotein</fullName>
    </recommendedName>
</protein>
<accession>A0A085W5J2</accession>
<gene>
    <name evidence="1" type="ORF">DB31_3014</name>
</gene>
<organism evidence="1 2">
    <name type="scientific">Hyalangium minutum</name>
    <dbReference type="NCBI Taxonomy" id="394096"/>
    <lineage>
        <taxon>Bacteria</taxon>
        <taxon>Pseudomonadati</taxon>
        <taxon>Myxococcota</taxon>
        <taxon>Myxococcia</taxon>
        <taxon>Myxococcales</taxon>
        <taxon>Cystobacterineae</taxon>
        <taxon>Archangiaceae</taxon>
        <taxon>Hyalangium</taxon>
    </lineage>
</organism>
<evidence type="ECO:0000313" key="2">
    <source>
        <dbReference type="Proteomes" id="UP000028725"/>
    </source>
</evidence>